<evidence type="ECO:0000256" key="1">
    <source>
        <dbReference type="ARBA" id="ARBA00022741"/>
    </source>
</evidence>
<feature type="binding site" evidence="3">
    <location>
        <position position="399"/>
    </location>
    <ligand>
        <name>ATP</name>
        <dbReference type="ChEBI" id="CHEBI:30616"/>
    </ligand>
</feature>
<dbReference type="AlphaFoldDB" id="A0A2N0SIQ1"/>
<protein>
    <submittedName>
        <fullName evidence="5">Kinase-like protein</fullName>
    </submittedName>
</protein>
<dbReference type="VEuPathDB" id="FungiDB:RhiirFUN_025028"/>
<evidence type="ECO:0000256" key="2">
    <source>
        <dbReference type="ARBA" id="ARBA00022840"/>
    </source>
</evidence>
<dbReference type="Pfam" id="PF07714">
    <property type="entry name" value="PK_Tyr_Ser-Thr"/>
    <property type="match status" value="2"/>
</dbReference>
<accession>A0A2N0SIQ1</accession>
<keyword evidence="1 3" id="KW-0547">Nucleotide-binding</keyword>
<dbReference type="PRINTS" id="PR00109">
    <property type="entry name" value="TYRKINASE"/>
</dbReference>
<dbReference type="SUPFAM" id="SSF56112">
    <property type="entry name" value="Protein kinase-like (PK-like)"/>
    <property type="match status" value="2"/>
</dbReference>
<dbReference type="VEuPathDB" id="FungiDB:RhiirA1_448818"/>
<proteinExistence type="predicted"/>
<evidence type="ECO:0000256" key="3">
    <source>
        <dbReference type="PROSITE-ProRule" id="PRU10141"/>
    </source>
</evidence>
<evidence type="ECO:0000313" key="6">
    <source>
        <dbReference type="Proteomes" id="UP000232688"/>
    </source>
</evidence>
<dbReference type="EMBL" id="LLXH01000023">
    <property type="protein sequence ID" value="PKC75430.1"/>
    <property type="molecule type" value="Genomic_DNA"/>
</dbReference>
<dbReference type="InterPro" id="IPR000719">
    <property type="entry name" value="Prot_kinase_dom"/>
</dbReference>
<dbReference type="GO" id="GO:0097527">
    <property type="term" value="P:necroptotic signaling pathway"/>
    <property type="evidence" value="ECO:0007669"/>
    <property type="project" value="TreeGrafter"/>
</dbReference>
<feature type="domain" description="Protein kinase" evidence="4">
    <location>
        <begin position="370"/>
        <end position="632"/>
    </location>
</feature>
<dbReference type="PROSITE" id="PS50011">
    <property type="entry name" value="PROTEIN_KINASE_DOM"/>
    <property type="match status" value="2"/>
</dbReference>
<dbReference type="VEuPathDB" id="FungiDB:FUN_025622"/>
<dbReference type="PANTHER" id="PTHR44329">
    <property type="entry name" value="SERINE/THREONINE-PROTEIN KINASE TNNI3K-RELATED"/>
    <property type="match status" value="1"/>
</dbReference>
<dbReference type="Proteomes" id="UP000232688">
    <property type="component" value="Unassembled WGS sequence"/>
</dbReference>
<dbReference type="InterPro" id="IPR017441">
    <property type="entry name" value="Protein_kinase_ATP_BS"/>
</dbReference>
<dbReference type="Gene3D" id="1.10.510.10">
    <property type="entry name" value="Transferase(Phosphotransferase) domain 1"/>
    <property type="match status" value="2"/>
</dbReference>
<dbReference type="InterPro" id="IPR011009">
    <property type="entry name" value="Kinase-like_dom_sf"/>
</dbReference>
<keyword evidence="5" id="KW-0808">Transferase</keyword>
<feature type="domain" description="Protein kinase" evidence="4">
    <location>
        <begin position="59"/>
        <end position="316"/>
    </location>
</feature>
<dbReference type="InterPro" id="IPR051681">
    <property type="entry name" value="Ser/Thr_Kinases-Pseudokinases"/>
</dbReference>
<reference evidence="5 6" key="1">
    <citation type="submission" date="2017-10" db="EMBL/GenBank/DDBJ databases">
        <title>Extensive intraspecific genome diversity in a model arbuscular mycorrhizal fungus.</title>
        <authorList>
            <person name="Chen E.C.H."/>
            <person name="Morin E."/>
            <person name="Baudet D."/>
            <person name="Noel J."/>
            <person name="Ndikumana S."/>
            <person name="Charron P."/>
            <person name="St-Onge C."/>
            <person name="Giorgi J."/>
            <person name="Grigoriev I.V."/>
            <person name="Roux C."/>
            <person name="Martin F.M."/>
            <person name="Corradi N."/>
        </authorList>
    </citation>
    <scope>NUCLEOTIDE SEQUENCE [LARGE SCALE GENOMIC DNA]</scope>
    <source>
        <strain evidence="5 6">A1</strain>
    </source>
</reference>
<gene>
    <name evidence="5" type="ORF">RhiirA1_448818</name>
</gene>
<name>A0A2N0SIQ1_9GLOM</name>
<organism evidence="5 6">
    <name type="scientific">Rhizophagus irregularis</name>
    <dbReference type="NCBI Taxonomy" id="588596"/>
    <lineage>
        <taxon>Eukaryota</taxon>
        <taxon>Fungi</taxon>
        <taxon>Fungi incertae sedis</taxon>
        <taxon>Mucoromycota</taxon>
        <taxon>Glomeromycotina</taxon>
        <taxon>Glomeromycetes</taxon>
        <taxon>Glomerales</taxon>
        <taxon>Glomeraceae</taxon>
        <taxon>Rhizophagus</taxon>
    </lineage>
</organism>
<keyword evidence="2 3" id="KW-0067">ATP-binding</keyword>
<keyword evidence="5" id="KW-0418">Kinase</keyword>
<dbReference type="InterPro" id="IPR001245">
    <property type="entry name" value="Ser-Thr/Tyr_kinase_cat_dom"/>
</dbReference>
<sequence>MSKLEENNLRYQLNNAIDNVITERRIINKLRKKQHRYPKIPEFVKHVILPMDLFDPFNKKQTDIRGTSVIRKLYKSFDVACIPITIPTEKNSPKANSIKQQIEIMIKLNSSRNFLKYYGISNTIDTLIMVNEWAELGNLKEVYNNYDISWNVKIQIALDICRGICFMHENKILHHNLQCANIMMSGYCEPKITNFEYSYYVGDGPSIIPTIDNVINWTAPEKIENLVSYKYDTKCEVFSYGMLLWELAFERIPYQDWDTQKIKYHVLNNNRENINSIKNEKVYEDYFEIVKNAWNQNPEDRDQFTIIFNKLEQLVFRYYKNGISLYLTSKFTHYFTTKPIDELEARAKLWIEDMIEKKVVKSIEWSEFNSDSAEEIGKGNFGSIIKIYWTNDHNYVVCKKLINSSDIQYKAWEAFKHELHMQSRAHSCENIIRILGISKSDKGEYHIVMEYANEGDLKCYLLNHFKELDWNKKFKLALDITNGLYFLHKEKILHRDLHAKNIVIHKGKAKITDFGYSESMNTAIIIHENLFGNIRYVAPEILRASKAKQYPYTEYSDIYSLGVLLWEISSGRDPFEDHSDYTVLGAILSGYREERIKNTPDEYYDLYSKCWSDEPKNRCTIDYVYYALKKILDKIENADKKEVDDKKGIDKSDNLSGESQLFSFI</sequence>
<comment type="caution">
    <text evidence="5">The sequence shown here is derived from an EMBL/GenBank/DDBJ whole genome shotgun (WGS) entry which is preliminary data.</text>
</comment>
<dbReference type="PANTHER" id="PTHR44329:SF298">
    <property type="entry name" value="MIXED LINEAGE KINASE DOMAIN-LIKE PROTEIN"/>
    <property type="match status" value="1"/>
</dbReference>
<dbReference type="GO" id="GO:0005524">
    <property type="term" value="F:ATP binding"/>
    <property type="evidence" value="ECO:0007669"/>
    <property type="project" value="UniProtKB-UniRule"/>
</dbReference>
<evidence type="ECO:0000259" key="4">
    <source>
        <dbReference type="PROSITE" id="PS50011"/>
    </source>
</evidence>
<evidence type="ECO:0000313" key="5">
    <source>
        <dbReference type="EMBL" id="PKC75430.1"/>
    </source>
</evidence>
<dbReference type="PROSITE" id="PS00107">
    <property type="entry name" value="PROTEIN_KINASE_ATP"/>
    <property type="match status" value="1"/>
</dbReference>
<dbReference type="GO" id="GO:0004672">
    <property type="term" value="F:protein kinase activity"/>
    <property type="evidence" value="ECO:0007669"/>
    <property type="project" value="InterPro"/>
</dbReference>
<reference evidence="5 6" key="2">
    <citation type="submission" date="2017-10" db="EMBL/GenBank/DDBJ databases">
        <title>Genome analyses suggest a sexual origin of heterokaryosis in a supposedly ancient asexual fungus.</title>
        <authorList>
            <person name="Corradi N."/>
            <person name="Sedzielewska K."/>
            <person name="Noel J."/>
            <person name="Charron P."/>
            <person name="Farinelli L."/>
            <person name="Marton T."/>
            <person name="Kruger M."/>
            <person name="Pelin A."/>
            <person name="Brachmann A."/>
            <person name="Corradi N."/>
        </authorList>
    </citation>
    <scope>NUCLEOTIDE SEQUENCE [LARGE SCALE GENOMIC DNA]</scope>
    <source>
        <strain evidence="5 6">A1</strain>
    </source>
</reference>